<sequence>MRAYIICLLFAGFSAGYPRQIARVHKQEPHSKSLESSDILEVLPGLANNHYTKFVRELEAAYPTTAVSPSTSSQIRTTAAQLTASGSKPTSPPTSHSFAPTQKTIYADENASVAITSNAKSAAIEYPITAVELPTNLHSKLGKQFAPKSVTAAFTAITFDASLQDENSAYSEELVEPTSTTELNSSTSVFSSTPTSESTSSEAATSTTSPTSEAQAATEIQRDDNNLVVDVEITLTVVRVVTVSADDTQSTSEQELQPTATATTESDEPDASEFTTDSFPLQASRASHPHHRHSIQTTIASKIRAKEHFSTYILPLDEVSAISSERRLKSKIEHFSAFP</sequence>
<evidence type="ECO:0000313" key="4">
    <source>
        <dbReference type="Proteomes" id="UP001151518"/>
    </source>
</evidence>
<gene>
    <name evidence="3" type="ORF">GGI25_004004</name>
</gene>
<evidence type="ECO:0000256" key="1">
    <source>
        <dbReference type="SAM" id="MobiDB-lite"/>
    </source>
</evidence>
<evidence type="ECO:0000256" key="2">
    <source>
        <dbReference type="SAM" id="SignalP"/>
    </source>
</evidence>
<feature type="compositionally biased region" description="Polar residues" evidence="1">
    <location>
        <begin position="246"/>
        <end position="264"/>
    </location>
</feature>
<feature type="signal peptide" evidence="2">
    <location>
        <begin position="1"/>
        <end position="16"/>
    </location>
</feature>
<name>A0A9W8KXH5_9FUNG</name>
<evidence type="ECO:0000313" key="3">
    <source>
        <dbReference type="EMBL" id="KAJ2675266.1"/>
    </source>
</evidence>
<feature type="chain" id="PRO_5040995241" evidence="2">
    <location>
        <begin position="17"/>
        <end position="339"/>
    </location>
</feature>
<feature type="compositionally biased region" description="Low complexity" evidence="1">
    <location>
        <begin position="181"/>
        <end position="219"/>
    </location>
</feature>
<dbReference type="Proteomes" id="UP001151518">
    <property type="component" value="Unassembled WGS sequence"/>
</dbReference>
<protein>
    <submittedName>
        <fullName evidence="3">Uncharacterized protein</fullName>
    </submittedName>
</protein>
<keyword evidence="2" id="KW-0732">Signal</keyword>
<dbReference type="EMBL" id="JANBTW010000049">
    <property type="protein sequence ID" value="KAJ2675266.1"/>
    <property type="molecule type" value="Genomic_DNA"/>
</dbReference>
<dbReference type="OrthoDB" id="10673381at2759"/>
<proteinExistence type="predicted"/>
<accession>A0A9W8KXH5</accession>
<feature type="region of interest" description="Disordered" evidence="1">
    <location>
        <begin position="170"/>
        <end position="221"/>
    </location>
</feature>
<feature type="region of interest" description="Disordered" evidence="1">
    <location>
        <begin position="66"/>
        <end position="99"/>
    </location>
</feature>
<organism evidence="3 4">
    <name type="scientific">Coemansia spiralis</name>
    <dbReference type="NCBI Taxonomy" id="417178"/>
    <lineage>
        <taxon>Eukaryota</taxon>
        <taxon>Fungi</taxon>
        <taxon>Fungi incertae sedis</taxon>
        <taxon>Zoopagomycota</taxon>
        <taxon>Kickxellomycotina</taxon>
        <taxon>Kickxellomycetes</taxon>
        <taxon>Kickxellales</taxon>
        <taxon>Kickxellaceae</taxon>
        <taxon>Coemansia</taxon>
    </lineage>
</organism>
<dbReference type="AlphaFoldDB" id="A0A9W8KXH5"/>
<comment type="caution">
    <text evidence="3">The sequence shown here is derived from an EMBL/GenBank/DDBJ whole genome shotgun (WGS) entry which is preliminary data.</text>
</comment>
<feature type="region of interest" description="Disordered" evidence="1">
    <location>
        <begin position="246"/>
        <end position="275"/>
    </location>
</feature>
<reference evidence="3" key="1">
    <citation type="submission" date="2022-07" db="EMBL/GenBank/DDBJ databases">
        <title>Phylogenomic reconstructions and comparative analyses of Kickxellomycotina fungi.</title>
        <authorList>
            <person name="Reynolds N.K."/>
            <person name="Stajich J.E."/>
            <person name="Barry K."/>
            <person name="Grigoriev I.V."/>
            <person name="Crous P."/>
            <person name="Smith M.E."/>
        </authorList>
    </citation>
    <scope>NUCLEOTIDE SEQUENCE</scope>
    <source>
        <strain evidence="3">NRRL 3115</strain>
    </source>
</reference>